<accession>A0A9P9IAK5</accession>
<evidence type="ECO:0000313" key="3">
    <source>
        <dbReference type="Proteomes" id="UP000738349"/>
    </source>
</evidence>
<dbReference type="Proteomes" id="UP000738349">
    <property type="component" value="Unassembled WGS sequence"/>
</dbReference>
<feature type="compositionally biased region" description="Polar residues" evidence="1">
    <location>
        <begin position="1"/>
        <end position="16"/>
    </location>
</feature>
<dbReference type="OrthoDB" id="4838114at2759"/>
<protein>
    <submittedName>
        <fullName evidence="2">Uncharacterized protein</fullName>
    </submittedName>
</protein>
<evidence type="ECO:0000313" key="2">
    <source>
        <dbReference type="EMBL" id="KAH7112639.1"/>
    </source>
</evidence>
<reference evidence="2" key="1">
    <citation type="journal article" date="2021" name="Nat. Commun.">
        <title>Genetic determinants of endophytism in the Arabidopsis root mycobiome.</title>
        <authorList>
            <person name="Mesny F."/>
            <person name="Miyauchi S."/>
            <person name="Thiergart T."/>
            <person name="Pickel B."/>
            <person name="Atanasova L."/>
            <person name="Karlsson M."/>
            <person name="Huettel B."/>
            <person name="Barry K.W."/>
            <person name="Haridas S."/>
            <person name="Chen C."/>
            <person name="Bauer D."/>
            <person name="Andreopoulos W."/>
            <person name="Pangilinan J."/>
            <person name="LaButti K."/>
            <person name="Riley R."/>
            <person name="Lipzen A."/>
            <person name="Clum A."/>
            <person name="Drula E."/>
            <person name="Henrissat B."/>
            <person name="Kohler A."/>
            <person name="Grigoriev I.V."/>
            <person name="Martin F.M."/>
            <person name="Hacquard S."/>
        </authorList>
    </citation>
    <scope>NUCLEOTIDE SEQUENCE</scope>
    <source>
        <strain evidence="2">MPI-CAGE-AT-0147</strain>
    </source>
</reference>
<dbReference type="AlphaFoldDB" id="A0A9P9IAK5"/>
<gene>
    <name evidence="2" type="ORF">EDB81DRAFT_826788</name>
</gene>
<feature type="region of interest" description="Disordered" evidence="1">
    <location>
        <begin position="57"/>
        <end position="87"/>
    </location>
</feature>
<dbReference type="EMBL" id="JAGMUV010000037">
    <property type="protein sequence ID" value="KAH7112639.1"/>
    <property type="molecule type" value="Genomic_DNA"/>
</dbReference>
<feature type="compositionally biased region" description="Polar residues" evidence="1">
    <location>
        <begin position="373"/>
        <end position="387"/>
    </location>
</feature>
<sequence length="404" mass="44679">MLNTSHHGATTYTPIHTTPRHDGRPPRHPFGESNIVPKLPMSLTGQHLAREHVASMPQRSSYTHLRDQQSHIESQSDAKPLCLSDSDDMILPQHNTSSVTKPPLAMPAKSTVRASKMLDVNIHMVALQEQPPFAQTTLHDAYFSAEEDASASVDDFSDLDLDPSNSQRSGNRRSHENAARVVSVIFAGKPSIVELPLRPISPSSNGFNSRPPKRLRRTCTEPVLTGRCTSISSSASSPILHPHRTSSMGPRKLEKQQPQFLHIDPFAAKPELEEREVHDSAQTPKTPAGAFKRTLSLARKKSKPALNNYAAQSRDNLTLSIPTHHMKQVQKVQEEPLTQDWQAPAPKGPATYQEITKSAKRAAPNKPMFPMSPISNPSSPVKPTVTRNRLRQGFSAARRRSIKD</sequence>
<evidence type="ECO:0000256" key="1">
    <source>
        <dbReference type="SAM" id="MobiDB-lite"/>
    </source>
</evidence>
<keyword evidence="3" id="KW-1185">Reference proteome</keyword>
<feature type="region of interest" description="Disordered" evidence="1">
    <location>
        <begin position="155"/>
        <end position="176"/>
    </location>
</feature>
<feature type="region of interest" description="Disordered" evidence="1">
    <location>
        <begin position="230"/>
        <end position="251"/>
    </location>
</feature>
<feature type="compositionally biased region" description="Basic and acidic residues" evidence="1">
    <location>
        <begin position="64"/>
        <end position="76"/>
    </location>
</feature>
<proteinExistence type="predicted"/>
<comment type="caution">
    <text evidence="2">The sequence shown here is derived from an EMBL/GenBank/DDBJ whole genome shotgun (WGS) entry which is preliminary data.</text>
</comment>
<feature type="region of interest" description="Disordered" evidence="1">
    <location>
        <begin position="341"/>
        <end position="404"/>
    </location>
</feature>
<name>A0A9P9IAK5_9HYPO</name>
<organism evidence="2 3">
    <name type="scientific">Dactylonectria macrodidyma</name>
    <dbReference type="NCBI Taxonomy" id="307937"/>
    <lineage>
        <taxon>Eukaryota</taxon>
        <taxon>Fungi</taxon>
        <taxon>Dikarya</taxon>
        <taxon>Ascomycota</taxon>
        <taxon>Pezizomycotina</taxon>
        <taxon>Sordariomycetes</taxon>
        <taxon>Hypocreomycetidae</taxon>
        <taxon>Hypocreales</taxon>
        <taxon>Nectriaceae</taxon>
        <taxon>Dactylonectria</taxon>
    </lineage>
</organism>
<feature type="region of interest" description="Disordered" evidence="1">
    <location>
        <begin position="1"/>
        <end position="36"/>
    </location>
</feature>